<accession>A0A9P3GEH4</accession>
<dbReference type="EMBL" id="BPQB01000029">
    <property type="protein sequence ID" value="GJE92864.1"/>
    <property type="molecule type" value="Genomic_DNA"/>
</dbReference>
<organism evidence="1 2">
    <name type="scientific">Phanerochaete sordida</name>
    <dbReference type="NCBI Taxonomy" id="48140"/>
    <lineage>
        <taxon>Eukaryota</taxon>
        <taxon>Fungi</taxon>
        <taxon>Dikarya</taxon>
        <taxon>Basidiomycota</taxon>
        <taxon>Agaricomycotina</taxon>
        <taxon>Agaricomycetes</taxon>
        <taxon>Polyporales</taxon>
        <taxon>Phanerochaetaceae</taxon>
        <taxon>Phanerochaete</taxon>
    </lineage>
</organism>
<proteinExistence type="predicted"/>
<protein>
    <submittedName>
        <fullName evidence="1">Uncharacterized protein</fullName>
    </submittedName>
</protein>
<dbReference type="AlphaFoldDB" id="A0A9P3GEH4"/>
<keyword evidence="2" id="KW-1185">Reference proteome</keyword>
<dbReference type="Proteomes" id="UP000703269">
    <property type="component" value="Unassembled WGS sequence"/>
</dbReference>
<evidence type="ECO:0000313" key="1">
    <source>
        <dbReference type="EMBL" id="GJE92864.1"/>
    </source>
</evidence>
<evidence type="ECO:0000313" key="2">
    <source>
        <dbReference type="Proteomes" id="UP000703269"/>
    </source>
</evidence>
<gene>
    <name evidence="1" type="ORF">PsYK624_090220</name>
</gene>
<sequence>MDLGPPVTIVLINDPEPGIPPRMEALRRHNTEPQIMLPAWQPAGPPIHYLPNFRGFGDEKRDSILPPLKHPFPQSSQYKSQASPPRRVTLPSLLDILNPEPIFVIPQAPVDEEAHTPEMHEDLGGLANRGAGCRVQATGTNSPSPFSTPGVRTPEIHNNTPMQPNAKENRHGPVQACNGESCAKCGVALEDAVLSWDAVGGWKCQDCWTADLDARSGKSTRSPWKCGYCDAGPPATFGWNAQGRKTCIGCRCRLEGHRD</sequence>
<comment type="caution">
    <text evidence="1">The sequence shown here is derived from an EMBL/GenBank/DDBJ whole genome shotgun (WGS) entry which is preliminary data.</text>
</comment>
<reference evidence="1 2" key="1">
    <citation type="submission" date="2021-08" db="EMBL/GenBank/DDBJ databases">
        <title>Draft Genome Sequence of Phanerochaete sordida strain YK-624.</title>
        <authorList>
            <person name="Mori T."/>
            <person name="Dohra H."/>
            <person name="Suzuki T."/>
            <person name="Kawagishi H."/>
            <person name="Hirai H."/>
        </authorList>
    </citation>
    <scope>NUCLEOTIDE SEQUENCE [LARGE SCALE GENOMIC DNA]</scope>
    <source>
        <strain evidence="1 2">YK-624</strain>
    </source>
</reference>
<name>A0A9P3GEH4_9APHY</name>